<gene>
    <name evidence="4" type="ORF">EFA69_12955</name>
</gene>
<dbReference type="InterPro" id="IPR005025">
    <property type="entry name" value="FMN_Rdtase-like_dom"/>
</dbReference>
<proteinExistence type="predicted"/>
<keyword evidence="1" id="KW-0285">Flavoprotein</keyword>
<dbReference type="GO" id="GO:0016491">
    <property type="term" value="F:oxidoreductase activity"/>
    <property type="evidence" value="ECO:0007669"/>
    <property type="project" value="InterPro"/>
</dbReference>
<dbReference type="Pfam" id="PF03358">
    <property type="entry name" value="FMN_red"/>
    <property type="match status" value="1"/>
</dbReference>
<protein>
    <submittedName>
        <fullName evidence="4">NADPH-dependent oxidoreductase</fullName>
    </submittedName>
</protein>
<dbReference type="InterPro" id="IPR051796">
    <property type="entry name" value="ISF_SsuE-like"/>
</dbReference>
<dbReference type="Gene3D" id="3.40.50.360">
    <property type="match status" value="1"/>
</dbReference>
<dbReference type="OrthoDB" id="9805976at2"/>
<feature type="domain" description="NADPH-dependent FMN reductase-like" evidence="3">
    <location>
        <begin position="6"/>
        <end position="119"/>
    </location>
</feature>
<keyword evidence="5" id="KW-1185">Reference proteome</keyword>
<name>A0A3M9MQC6_9BACT</name>
<keyword evidence="2" id="KW-0288">FMN</keyword>
<dbReference type="AlphaFoldDB" id="A0A3M9MQC6"/>
<evidence type="ECO:0000313" key="5">
    <source>
        <dbReference type="Proteomes" id="UP000271010"/>
    </source>
</evidence>
<dbReference type="RefSeq" id="WP_123133552.1">
    <property type="nucleotide sequence ID" value="NZ_RJJE01000017.1"/>
</dbReference>
<evidence type="ECO:0000256" key="2">
    <source>
        <dbReference type="ARBA" id="ARBA00022643"/>
    </source>
</evidence>
<organism evidence="4 5">
    <name type="scientific">Rufibacter immobilis</name>
    <dbReference type="NCBI Taxonomy" id="1348778"/>
    <lineage>
        <taxon>Bacteria</taxon>
        <taxon>Pseudomonadati</taxon>
        <taxon>Bacteroidota</taxon>
        <taxon>Cytophagia</taxon>
        <taxon>Cytophagales</taxon>
        <taxon>Hymenobacteraceae</taxon>
        <taxon>Rufibacter</taxon>
    </lineage>
</organism>
<evidence type="ECO:0000313" key="4">
    <source>
        <dbReference type="EMBL" id="RNI27083.1"/>
    </source>
</evidence>
<evidence type="ECO:0000259" key="3">
    <source>
        <dbReference type="Pfam" id="PF03358"/>
    </source>
</evidence>
<dbReference type="PANTHER" id="PTHR43278">
    <property type="entry name" value="NAD(P)H-DEPENDENT FMN-CONTAINING OXIDOREDUCTASE YWQN-RELATED"/>
    <property type="match status" value="1"/>
</dbReference>
<reference evidence="4 5" key="1">
    <citation type="submission" date="2018-11" db="EMBL/GenBank/DDBJ databases">
        <title>Rufibacter latericius sp. nov., isolated from water in Baiyang Lake.</title>
        <authorList>
            <person name="Yang Y."/>
        </authorList>
    </citation>
    <scope>NUCLEOTIDE SEQUENCE [LARGE SCALE GENOMIC DNA]</scope>
    <source>
        <strain evidence="4 5">MCC P1</strain>
    </source>
</reference>
<accession>A0A3M9MQC6</accession>
<dbReference type="EMBL" id="RJJE01000017">
    <property type="protein sequence ID" value="RNI27083.1"/>
    <property type="molecule type" value="Genomic_DNA"/>
</dbReference>
<dbReference type="PANTHER" id="PTHR43278:SF4">
    <property type="entry name" value="NAD(P)H-DEPENDENT FMN-CONTAINING OXIDOREDUCTASE YWQN-RELATED"/>
    <property type="match status" value="1"/>
</dbReference>
<comment type="caution">
    <text evidence="4">The sequence shown here is derived from an EMBL/GenBank/DDBJ whole genome shotgun (WGS) entry which is preliminary data.</text>
</comment>
<dbReference type="Proteomes" id="UP000271010">
    <property type="component" value="Unassembled WGS sequence"/>
</dbReference>
<evidence type="ECO:0000256" key="1">
    <source>
        <dbReference type="ARBA" id="ARBA00022630"/>
    </source>
</evidence>
<dbReference type="InterPro" id="IPR029039">
    <property type="entry name" value="Flavoprotein-like_sf"/>
</dbReference>
<dbReference type="SUPFAM" id="SSF52218">
    <property type="entry name" value="Flavoproteins"/>
    <property type="match status" value="1"/>
</dbReference>
<sequence>MAAQPLILLASARQDSDTRRFVQEVFKDTSHHLLDLLDYHVAPYRYENDYPSGDEFRKVVDQMRQHQVIVLATPVYWYAMSGLLKNLFDRFTDLVTVQKSEGRKLQGKTIFLLAVGADAELPDGFEVPFKLTAKYLNMRYGSSLYSSTEEVETSLYHPGNHREFLREIEDALKEVN</sequence>